<dbReference type="Pfam" id="PF00132">
    <property type="entry name" value="Hexapep"/>
    <property type="match status" value="2"/>
</dbReference>
<dbReference type="OrthoDB" id="9803036at2"/>
<evidence type="ECO:0000313" key="2">
    <source>
        <dbReference type="Proteomes" id="UP000070250"/>
    </source>
</evidence>
<name>A0A127F5B6_STEDE</name>
<dbReference type="PANTHER" id="PTHR13061:SF56">
    <property type="entry name" value="PROTEIN YRDA"/>
    <property type="match status" value="1"/>
</dbReference>
<dbReference type="Proteomes" id="UP000070250">
    <property type="component" value="Chromosome"/>
</dbReference>
<keyword evidence="2" id="KW-1185">Reference proteome</keyword>
<dbReference type="Gene3D" id="2.160.10.10">
    <property type="entry name" value="Hexapeptide repeat proteins"/>
    <property type="match status" value="1"/>
</dbReference>
<dbReference type="EMBL" id="CP011971">
    <property type="protein sequence ID" value="AMN45607.1"/>
    <property type="molecule type" value="Genomic_DNA"/>
</dbReference>
<dbReference type="AlphaFoldDB" id="A0A127F5B6"/>
<evidence type="ECO:0008006" key="3">
    <source>
        <dbReference type="Google" id="ProtNLM"/>
    </source>
</evidence>
<accession>A0A127F5B6</accession>
<dbReference type="KEGG" id="sdf:ACG33_00505"/>
<gene>
    <name evidence="1" type="ORF">ACG33_00505</name>
</gene>
<dbReference type="PANTHER" id="PTHR13061">
    <property type="entry name" value="DYNACTIN SUBUNIT P25"/>
    <property type="match status" value="1"/>
</dbReference>
<evidence type="ECO:0000313" key="1">
    <source>
        <dbReference type="EMBL" id="AMN45607.1"/>
    </source>
</evidence>
<protein>
    <recommendedName>
        <fullName evidence="3">Anhydrase</fullName>
    </recommendedName>
</protein>
<dbReference type="RefSeq" id="WP_066922615.1">
    <property type="nucleotide sequence ID" value="NZ_CP011971.1"/>
</dbReference>
<dbReference type="InterPro" id="IPR001451">
    <property type="entry name" value="Hexapep"/>
</dbReference>
<organism evidence="1 2">
    <name type="scientific">Steroidobacter denitrificans</name>
    <dbReference type="NCBI Taxonomy" id="465721"/>
    <lineage>
        <taxon>Bacteria</taxon>
        <taxon>Pseudomonadati</taxon>
        <taxon>Pseudomonadota</taxon>
        <taxon>Gammaproteobacteria</taxon>
        <taxon>Steroidobacterales</taxon>
        <taxon>Steroidobacteraceae</taxon>
        <taxon>Steroidobacter</taxon>
    </lineage>
</organism>
<proteinExistence type="predicted"/>
<dbReference type="SUPFAM" id="SSF51161">
    <property type="entry name" value="Trimeric LpxA-like enzymes"/>
    <property type="match status" value="1"/>
</dbReference>
<dbReference type="InterPro" id="IPR011004">
    <property type="entry name" value="Trimer_LpxA-like_sf"/>
</dbReference>
<sequence>MSTQTYRNIHPEIGSRVYVHPSAVVIGRVTLGDDVSVWPTAVVRGDVHFITVGARTNIQDGAVLHVTHDGKYVPGGRPLILGEGITVGHRAVLHACTIGNTCLIGMGVIVLDGAVIEDEVMIGAGSMVTPGKRLEARGLYVGSPARRVRDLTAQELEFLPYSANQYVKLKDEYMAAR</sequence>
<reference evidence="1 2" key="1">
    <citation type="submission" date="2015-06" db="EMBL/GenBank/DDBJ databases">
        <title>A Comprehensive Approach to Explore the Metabolic and Phylogenetic Diversity of Bacterial Steroid Degradation in the Environment: Testosterone as an Example.</title>
        <authorList>
            <person name="Yang F.-C."/>
            <person name="Chen Y.-L."/>
            <person name="Yu C.-P."/>
            <person name="Tang S.-L."/>
            <person name="Wang P.-H."/>
            <person name="Ismail W."/>
            <person name="Wang C.-H."/>
            <person name="Yang C.-Y."/>
            <person name="Chiang Y.-R."/>
        </authorList>
    </citation>
    <scope>NUCLEOTIDE SEQUENCE [LARGE SCALE GENOMIC DNA]</scope>
    <source>
        <strain evidence="1 2">DSM 18526</strain>
    </source>
</reference>
<dbReference type="InterPro" id="IPR050484">
    <property type="entry name" value="Transf_Hexapept/Carb_Anhydrase"/>
</dbReference>
<dbReference type="InterPro" id="IPR047324">
    <property type="entry name" value="LbH_gamma_CA-like"/>
</dbReference>
<dbReference type="CDD" id="cd04645">
    <property type="entry name" value="LbH_gamma_CA_like"/>
    <property type="match status" value="1"/>
</dbReference>
<dbReference type="STRING" id="465721.ACG33_00505"/>